<dbReference type="InterPro" id="IPR044974">
    <property type="entry name" value="Disease_R_plants"/>
</dbReference>
<dbReference type="Pfam" id="PF01582">
    <property type="entry name" value="TIR"/>
    <property type="match status" value="1"/>
</dbReference>
<dbReference type="STRING" id="180498.A0A067K169"/>
<dbReference type="Proteomes" id="UP000027138">
    <property type="component" value="Unassembled WGS sequence"/>
</dbReference>
<dbReference type="AlphaFoldDB" id="A0A067K169"/>
<dbReference type="InterPro" id="IPR000157">
    <property type="entry name" value="TIR_dom"/>
</dbReference>
<feature type="compositionally biased region" description="Polar residues" evidence="4">
    <location>
        <begin position="419"/>
        <end position="446"/>
    </location>
</feature>
<keyword evidence="1" id="KW-0677">Repeat</keyword>
<evidence type="ECO:0000313" key="6">
    <source>
        <dbReference type="EMBL" id="KDP29976.1"/>
    </source>
</evidence>
<feature type="coiled-coil region" evidence="3">
    <location>
        <begin position="608"/>
        <end position="649"/>
    </location>
</feature>
<sequence>MAMEVGGIEELPLSYPHPPPPSPPPPPPPPPTWRYEVFLSFSGQDPRDNFTDHLYTGLVEMRIKAYRDDKNLGRGSFITKTLLRAIERSRTSIIVFSKNYAASKWCLDELVKIVKCNKLLGHMIFPVFYDVRPDHVAEQTGSYEKIFRDHYNNFKKQRVDKWRNALKTVCGISGWDKPNYRSESKLIRIIANKILRKLKKAAPSVDKQLHQLNSKLEEMKLKFYEECEDIGTIKFCSLQWDRKIWDSTRESNLRRKKLQNNKQVHVIVHEVDKLEQLVFFARKQDWFGPGSRIIISVGNLNKNMMKVYHINFDGQTNRDKNLFLDIICFFEEMNDDNVMRNRKLPFDCGFLGNVGMKVLIDEFTITISDTDNLLLHEHRRLDLSETDYGVLPLKANPTKVDTKILKPLSNGHHQVIRLSNPQIEVQYSEKSSKPETTPQKENFSQQKIEKEPTPSEEEIGLAPDKILHERRQEILVPNGFDKTEKVEEEEEEVEATPLPNGTLSLQEQKQALKEYFNMSLESIHQANAFDVIEKVASNLMHNVPNLYEKASLENVISRLVEFKENVPVAMTEAETTQAQRTSLLKKSKMFDSSLVQKQEKINSLEVKVCSLSEKMEKLELEIQQLNAKKQQLLAHKKSAELELENTSKMVSKNLARQKKMEEDVKKANYDWYKSKEKLALANASWKLFKECVEL</sequence>
<reference evidence="6 7" key="1">
    <citation type="journal article" date="2014" name="PLoS ONE">
        <title>Global Analysis of Gene Expression Profiles in Physic Nut (Jatropha curcas L.) Seedlings Exposed to Salt Stress.</title>
        <authorList>
            <person name="Zhang L."/>
            <person name="Zhang C."/>
            <person name="Wu P."/>
            <person name="Chen Y."/>
            <person name="Li M."/>
            <person name="Jiang H."/>
            <person name="Wu G."/>
        </authorList>
    </citation>
    <scope>NUCLEOTIDE SEQUENCE [LARGE SCALE GENOMIC DNA]</scope>
    <source>
        <strain evidence="7">cv. GZQX0401</strain>
        <tissue evidence="6">Young leaves</tissue>
    </source>
</reference>
<feature type="domain" description="TIR" evidence="5">
    <location>
        <begin position="33"/>
        <end position="198"/>
    </location>
</feature>
<accession>A0A067K169</accession>
<gene>
    <name evidence="6" type="ORF">JCGZ_18743</name>
</gene>
<protein>
    <recommendedName>
        <fullName evidence="5">TIR domain-containing protein</fullName>
    </recommendedName>
</protein>
<dbReference type="Gene3D" id="3.40.50.10140">
    <property type="entry name" value="Toll/interleukin-1 receptor homology (TIR) domain"/>
    <property type="match status" value="1"/>
</dbReference>
<feature type="region of interest" description="Disordered" evidence="4">
    <location>
        <begin position="419"/>
        <end position="460"/>
    </location>
</feature>
<dbReference type="FunFam" id="3.40.50.10140:FF:000007">
    <property type="entry name" value="Disease resistance protein (TIR-NBS-LRR class)"/>
    <property type="match status" value="1"/>
</dbReference>
<evidence type="ECO:0000256" key="4">
    <source>
        <dbReference type="SAM" id="MobiDB-lite"/>
    </source>
</evidence>
<dbReference type="PROSITE" id="PS50104">
    <property type="entry name" value="TIR"/>
    <property type="match status" value="1"/>
</dbReference>
<feature type="region of interest" description="Disordered" evidence="4">
    <location>
        <begin position="1"/>
        <end position="29"/>
    </location>
</feature>
<dbReference type="SMART" id="SM00255">
    <property type="entry name" value="TIR"/>
    <property type="match status" value="1"/>
</dbReference>
<dbReference type="OrthoDB" id="851071at2759"/>
<evidence type="ECO:0000256" key="1">
    <source>
        <dbReference type="ARBA" id="ARBA00022737"/>
    </source>
</evidence>
<dbReference type="PANTHER" id="PTHR11017">
    <property type="entry name" value="LEUCINE-RICH REPEAT-CONTAINING PROTEIN"/>
    <property type="match status" value="1"/>
</dbReference>
<keyword evidence="2" id="KW-0520">NAD</keyword>
<evidence type="ECO:0000256" key="2">
    <source>
        <dbReference type="ARBA" id="ARBA00023027"/>
    </source>
</evidence>
<proteinExistence type="predicted"/>
<dbReference type="PANTHER" id="PTHR11017:SF573">
    <property type="entry name" value="ADP-RIBOSYL CYCLASE_CYCLIC ADP-RIBOSE HYDROLASE"/>
    <property type="match status" value="1"/>
</dbReference>
<dbReference type="InterPro" id="IPR035897">
    <property type="entry name" value="Toll_tir_struct_dom_sf"/>
</dbReference>
<evidence type="ECO:0000313" key="7">
    <source>
        <dbReference type="Proteomes" id="UP000027138"/>
    </source>
</evidence>
<dbReference type="EMBL" id="KK914719">
    <property type="protein sequence ID" value="KDP29976.1"/>
    <property type="molecule type" value="Genomic_DNA"/>
</dbReference>
<evidence type="ECO:0000256" key="3">
    <source>
        <dbReference type="SAM" id="Coils"/>
    </source>
</evidence>
<dbReference type="SUPFAM" id="SSF101447">
    <property type="entry name" value="Formin homology 2 domain (FH2 domain)"/>
    <property type="match status" value="1"/>
</dbReference>
<dbReference type="GO" id="GO:0007165">
    <property type="term" value="P:signal transduction"/>
    <property type="evidence" value="ECO:0007669"/>
    <property type="project" value="InterPro"/>
</dbReference>
<keyword evidence="7" id="KW-1185">Reference proteome</keyword>
<dbReference type="InterPro" id="IPR058192">
    <property type="entry name" value="WHD_ROQ1-like"/>
</dbReference>
<feature type="compositionally biased region" description="Pro residues" evidence="4">
    <location>
        <begin position="15"/>
        <end position="29"/>
    </location>
</feature>
<dbReference type="GO" id="GO:0006952">
    <property type="term" value="P:defense response"/>
    <property type="evidence" value="ECO:0007669"/>
    <property type="project" value="InterPro"/>
</dbReference>
<organism evidence="6 7">
    <name type="scientific">Jatropha curcas</name>
    <name type="common">Barbados nut</name>
    <dbReference type="NCBI Taxonomy" id="180498"/>
    <lineage>
        <taxon>Eukaryota</taxon>
        <taxon>Viridiplantae</taxon>
        <taxon>Streptophyta</taxon>
        <taxon>Embryophyta</taxon>
        <taxon>Tracheophyta</taxon>
        <taxon>Spermatophyta</taxon>
        <taxon>Magnoliopsida</taxon>
        <taxon>eudicotyledons</taxon>
        <taxon>Gunneridae</taxon>
        <taxon>Pentapetalae</taxon>
        <taxon>rosids</taxon>
        <taxon>fabids</taxon>
        <taxon>Malpighiales</taxon>
        <taxon>Euphorbiaceae</taxon>
        <taxon>Crotonoideae</taxon>
        <taxon>Jatropheae</taxon>
        <taxon>Jatropha</taxon>
    </lineage>
</organism>
<keyword evidence="3" id="KW-0175">Coiled coil</keyword>
<dbReference type="SUPFAM" id="SSF52200">
    <property type="entry name" value="Toll/Interleukin receptor TIR domain"/>
    <property type="match status" value="1"/>
</dbReference>
<evidence type="ECO:0000259" key="5">
    <source>
        <dbReference type="PROSITE" id="PS50104"/>
    </source>
</evidence>
<dbReference type="Pfam" id="PF23282">
    <property type="entry name" value="WHD_ROQ1"/>
    <property type="match status" value="1"/>
</dbReference>
<name>A0A067K169_JATCU</name>